<organism evidence="1 2">
    <name type="scientific">Phocaeicola plebeius (strain DSM 17135 / JCM 12973 / CCUG 54634 / M2)</name>
    <name type="common">Bacteroides plebeius</name>
    <dbReference type="NCBI Taxonomy" id="484018"/>
    <lineage>
        <taxon>Bacteria</taxon>
        <taxon>Pseudomonadati</taxon>
        <taxon>Bacteroidota</taxon>
        <taxon>Bacteroidia</taxon>
        <taxon>Bacteroidales</taxon>
        <taxon>Bacteroidaceae</taxon>
        <taxon>Phocaeicola</taxon>
    </lineage>
</organism>
<protein>
    <submittedName>
        <fullName evidence="1">Uncharacterized protein</fullName>
    </submittedName>
</protein>
<evidence type="ECO:0000313" key="2">
    <source>
        <dbReference type="Proteomes" id="UP000003452"/>
    </source>
</evidence>
<name>B5CU32_PHOPM</name>
<dbReference type="AlphaFoldDB" id="B5CU32"/>
<dbReference type="HOGENOM" id="CLU_3304959_0_0_10"/>
<accession>B5CU32</accession>
<proteinExistence type="predicted"/>
<evidence type="ECO:0000313" key="1">
    <source>
        <dbReference type="EMBL" id="EDY97432.1"/>
    </source>
</evidence>
<reference evidence="1 2" key="2">
    <citation type="submission" date="2008-08" db="EMBL/GenBank/DDBJ databases">
        <authorList>
            <person name="Fulton L."/>
            <person name="Clifton S."/>
            <person name="Fulton B."/>
            <person name="Xu J."/>
            <person name="Minx P."/>
            <person name="Pepin K.H."/>
            <person name="Johnson M."/>
            <person name="Thiruvilangam P."/>
            <person name="Bhonagiri V."/>
            <person name="Nash W.E."/>
            <person name="Mardis E.R."/>
            <person name="Wilson R.K."/>
        </authorList>
    </citation>
    <scope>NUCLEOTIDE SEQUENCE [LARGE SCALE GENOMIC DNA]</scope>
    <source>
        <strain evidence="2">DSM 17135 / JCM 12973 / M2</strain>
    </source>
</reference>
<gene>
    <name evidence="1" type="ORF">BACPLE_00222</name>
</gene>
<sequence length="39" mass="4698">MFYRKIEHFSFLRIEKSAFSRQMVGIFQFSQQLVPPFVG</sequence>
<dbReference type="Proteomes" id="UP000003452">
    <property type="component" value="Unassembled WGS sequence"/>
</dbReference>
<comment type="caution">
    <text evidence="1">The sequence shown here is derived from an EMBL/GenBank/DDBJ whole genome shotgun (WGS) entry which is preliminary data.</text>
</comment>
<dbReference type="EMBL" id="ABQC02000002">
    <property type="protein sequence ID" value="EDY97432.1"/>
    <property type="molecule type" value="Genomic_DNA"/>
</dbReference>
<reference evidence="1 2" key="1">
    <citation type="submission" date="2008-08" db="EMBL/GenBank/DDBJ databases">
        <title>Draft genome sequence of Bacteroides plebeius (DSM 17135).</title>
        <authorList>
            <person name="Sudarsanam P."/>
            <person name="Ley R."/>
            <person name="Guruge J."/>
            <person name="Turnbaugh P.J."/>
            <person name="Mahowald M."/>
            <person name="Liep D."/>
            <person name="Gordon J."/>
        </authorList>
    </citation>
    <scope>NUCLEOTIDE SEQUENCE [LARGE SCALE GENOMIC DNA]</scope>
    <source>
        <strain evidence="2">DSM 17135 / JCM 12973 / M2</strain>
    </source>
</reference>